<evidence type="ECO:0000313" key="4">
    <source>
        <dbReference type="Proteomes" id="UP000516656"/>
    </source>
</evidence>
<reference evidence="1" key="1">
    <citation type="journal article" date="2017" name="Genome Announc.">
        <title>Whole-Genome Sequence of Photobacterium damselae subsp. piscicida Strain 91-197, Isolated from Hybrid Striped Bass (Morone sp.) in the United States.</title>
        <authorList>
            <person name="Teru Y."/>
            <person name="Hikima J."/>
            <person name="Kono T."/>
            <person name="Sakai M."/>
            <person name="Takano T."/>
            <person name="Hawke J.P."/>
            <person name="Takeyama H."/>
            <person name="Aoki T."/>
        </authorList>
    </citation>
    <scope>NUCLEOTIDE SEQUENCE</scope>
    <source>
        <strain evidence="1">91-197</strain>
    </source>
</reference>
<dbReference type="EMBL" id="AP018045">
    <property type="protein sequence ID" value="BAX51775.1"/>
    <property type="molecule type" value="Genomic_DNA"/>
</dbReference>
<sequence length="63" mass="7248">MDIHQIKIGMWIEFPHGIGKVVAIDHLSDSVIIENPNDQQTFQLSCNDLHDQPQLHTGCDQYY</sequence>
<reference evidence="3" key="2">
    <citation type="submission" date="2017-05" db="EMBL/GenBank/DDBJ databases">
        <title>Whole genome sequence of fish pathogenic bacteria, Photobacterium damselae subsp. piscicida, strain 91-197, isolated from hybrid striped bass (Morone sp.) in USA.</title>
        <authorList>
            <person name="Teru Y."/>
            <person name="Hikima J."/>
            <person name="Kono T."/>
            <person name="Sakai M."/>
            <person name="Takano T."/>
            <person name="Hawke J.P."/>
            <person name="Takeyama H."/>
            <person name="Aoki T."/>
        </authorList>
    </citation>
    <scope>NUCLEOTIDE SEQUENCE [LARGE SCALE GENOMIC DNA]</scope>
    <source>
        <strain evidence="3">91-197</strain>
    </source>
</reference>
<proteinExistence type="predicted"/>
<organism evidence="1 3">
    <name type="scientific">Photobacterium damsela subsp. piscicida</name>
    <name type="common">Pasteurella piscicida</name>
    <dbReference type="NCBI Taxonomy" id="38294"/>
    <lineage>
        <taxon>Bacteria</taxon>
        <taxon>Pseudomonadati</taxon>
        <taxon>Pseudomonadota</taxon>
        <taxon>Gammaproteobacteria</taxon>
        <taxon>Vibrionales</taxon>
        <taxon>Vibrionaceae</taxon>
        <taxon>Photobacterium</taxon>
    </lineage>
</organism>
<dbReference type="Proteomes" id="UP000218676">
    <property type="component" value="Chromosome 1"/>
</dbReference>
<evidence type="ECO:0000313" key="3">
    <source>
        <dbReference type="Proteomes" id="UP000218676"/>
    </source>
</evidence>
<dbReference type="RefSeq" id="WP_065170805.1">
    <property type="nucleotide sequence ID" value="NZ_AP018045.1"/>
</dbReference>
<dbReference type="Proteomes" id="UP000516656">
    <property type="component" value="Chromosome 1"/>
</dbReference>
<evidence type="ECO:0000313" key="2">
    <source>
        <dbReference type="EMBL" id="QOD56251.1"/>
    </source>
</evidence>
<dbReference type="AlphaFoldDB" id="A0A1V1V873"/>
<reference evidence="2 4" key="3">
    <citation type="submission" date="2020-09" db="EMBL/GenBank/DDBJ databases">
        <title>Complete, closed and curated genome sequences of Photobacterium damselae subsp. piscicida isolates from Australia indicate localised evolution and additional plasmid-borne pathogenicity mechanisms.</title>
        <authorList>
            <person name="Baseggio L."/>
            <person name="Silayeva O."/>
            <person name="Buller N."/>
            <person name="Landos M."/>
            <person name="Engelstaedter J."/>
            <person name="Barnes A.C."/>
        </authorList>
    </citation>
    <scope>NUCLEOTIDE SEQUENCE [LARGE SCALE GENOMIC DNA]</scope>
    <source>
        <strain evidence="2 4">AS-16-0540-1</strain>
    </source>
</reference>
<dbReference type="EMBL" id="CP061854">
    <property type="protein sequence ID" value="QOD56251.1"/>
    <property type="molecule type" value="Genomic_DNA"/>
</dbReference>
<gene>
    <name evidence="2" type="ORF">IC627_13675</name>
    <name evidence="1" type="ORF">PDPUS_1_00400</name>
</gene>
<name>A0A1V1V873_PHODP</name>
<protein>
    <submittedName>
        <fullName evidence="1">Uncharacterized protein</fullName>
    </submittedName>
</protein>
<accession>A0A1V1V873</accession>
<evidence type="ECO:0000313" key="1">
    <source>
        <dbReference type="EMBL" id="BAX51775.1"/>
    </source>
</evidence>